<keyword evidence="2 5" id="KW-0378">Hydrolase</keyword>
<feature type="compositionally biased region" description="Basic and acidic residues" evidence="7">
    <location>
        <begin position="31"/>
        <end position="49"/>
    </location>
</feature>
<comment type="similarity">
    <text evidence="5">Belongs to the glycosyl hydrolase 84 family.</text>
</comment>
<dbReference type="GO" id="GO:0005975">
    <property type="term" value="P:carbohydrate metabolic process"/>
    <property type="evidence" value="ECO:0007669"/>
    <property type="project" value="UniProtKB-ARBA"/>
</dbReference>
<feature type="domain" description="F5/8 type C" evidence="8">
    <location>
        <begin position="1322"/>
        <end position="1486"/>
    </location>
</feature>
<keyword evidence="6" id="KW-0175">Coiled coil</keyword>
<dbReference type="GO" id="GO:0015929">
    <property type="term" value="F:hexosaminidase activity"/>
    <property type="evidence" value="ECO:0007669"/>
    <property type="project" value="UniProtKB-ARBA"/>
</dbReference>
<feature type="coiled-coil region" evidence="6">
    <location>
        <begin position="1487"/>
        <end position="1514"/>
    </location>
</feature>
<dbReference type="InterPro" id="IPR011496">
    <property type="entry name" value="O-GlcNAcase_cat"/>
</dbReference>
<dbReference type="GO" id="GO:1901135">
    <property type="term" value="P:carbohydrate derivative metabolic process"/>
    <property type="evidence" value="ECO:0007669"/>
    <property type="project" value="UniProtKB-ARBA"/>
</dbReference>
<dbReference type="PROSITE" id="PS51170">
    <property type="entry name" value="CW"/>
    <property type="match status" value="7"/>
</dbReference>
<dbReference type="SUPFAM" id="SSF55545">
    <property type="entry name" value="beta-N-acetylhexosaminidase-like domain"/>
    <property type="match status" value="1"/>
</dbReference>
<dbReference type="Gene3D" id="3.30.379.10">
    <property type="entry name" value="Chitobiase/beta-hexosaminidase domain 2-like"/>
    <property type="match status" value="1"/>
</dbReference>
<dbReference type="Pfam" id="PF00754">
    <property type="entry name" value="F5_F8_type_C"/>
    <property type="match status" value="3"/>
</dbReference>
<dbReference type="Gene3D" id="2.60.120.260">
    <property type="entry name" value="Galactose-binding domain-like"/>
    <property type="match status" value="3"/>
</dbReference>
<proteinExistence type="inferred from homology"/>
<dbReference type="PANTHER" id="PTHR13170">
    <property type="entry name" value="O-GLCNACASE"/>
    <property type="match status" value="1"/>
</dbReference>
<dbReference type="eggNOG" id="COG5263">
    <property type="taxonomic scope" value="Bacteria"/>
</dbReference>
<dbReference type="Pfam" id="PF02838">
    <property type="entry name" value="Glyco_hydro_20b"/>
    <property type="match status" value="1"/>
</dbReference>
<dbReference type="SUPFAM" id="SSF140657">
    <property type="entry name" value="Hyaluronidase post-catalytic domain-like"/>
    <property type="match status" value="1"/>
</dbReference>
<comment type="caution">
    <text evidence="10">The sequence shown here is derived from an EMBL/GenBank/DDBJ whole genome shotgun (WGS) entry which is preliminary data.</text>
</comment>
<dbReference type="InterPro" id="IPR029018">
    <property type="entry name" value="Hex-like_dom2"/>
</dbReference>
<dbReference type="InterPro" id="IPR017853">
    <property type="entry name" value="GH"/>
</dbReference>
<evidence type="ECO:0000313" key="11">
    <source>
        <dbReference type="Proteomes" id="UP000003755"/>
    </source>
</evidence>
<accession>C9LBI3</accession>
<dbReference type="eggNOG" id="COG3250">
    <property type="taxonomic scope" value="Bacteria"/>
</dbReference>
<dbReference type="SUPFAM" id="SSF49785">
    <property type="entry name" value="Galactose-binding domain-like"/>
    <property type="match status" value="3"/>
</dbReference>
<feature type="active site" description="Proton donor" evidence="5">
    <location>
        <position position="326"/>
    </location>
</feature>
<dbReference type="STRING" id="537007.BLAHAN_06791"/>
<dbReference type="EMBL" id="ABYU02000043">
    <property type="protein sequence ID" value="EEX20490.1"/>
    <property type="molecule type" value="Genomic_DNA"/>
</dbReference>
<dbReference type="Gene3D" id="1.20.58.460">
    <property type="entry name" value="Hyaluronidase post-catalytic domain-like"/>
    <property type="match status" value="1"/>
</dbReference>
<keyword evidence="11" id="KW-1185">Reference proteome</keyword>
<dbReference type="Gene3D" id="1.20.1270.90">
    <property type="entry name" value="AF1782-like"/>
    <property type="match status" value="2"/>
</dbReference>
<evidence type="ECO:0000256" key="7">
    <source>
        <dbReference type="SAM" id="MobiDB-lite"/>
    </source>
</evidence>
<feature type="coiled-coil region" evidence="6">
    <location>
        <begin position="1546"/>
        <end position="1633"/>
    </location>
</feature>
<dbReference type="Pfam" id="PF07554">
    <property type="entry name" value="FIVAR"/>
    <property type="match status" value="2"/>
</dbReference>
<dbReference type="SUPFAM" id="SSF69360">
    <property type="entry name" value="Cell wall binding repeat"/>
    <property type="match status" value="1"/>
</dbReference>
<feature type="domain" description="F5/8 type C" evidence="8">
    <location>
        <begin position="1068"/>
        <end position="1203"/>
    </location>
</feature>
<keyword evidence="1" id="KW-0677">Repeat</keyword>
<evidence type="ECO:0000259" key="9">
    <source>
        <dbReference type="PROSITE" id="PS52009"/>
    </source>
</evidence>
<organism evidence="10 11">
    <name type="scientific">Blautia hansenii DSM 20583</name>
    <dbReference type="NCBI Taxonomy" id="537007"/>
    <lineage>
        <taxon>Bacteria</taxon>
        <taxon>Bacillati</taxon>
        <taxon>Bacillota</taxon>
        <taxon>Clostridia</taxon>
        <taxon>Lachnospirales</taxon>
        <taxon>Lachnospiraceae</taxon>
        <taxon>Blautia</taxon>
    </lineage>
</organism>
<dbReference type="InterPro" id="IPR051822">
    <property type="entry name" value="Glycosyl_Hydrolase_84"/>
</dbReference>
<dbReference type="InterPro" id="IPR015882">
    <property type="entry name" value="HEX_bac_N"/>
</dbReference>
<keyword evidence="3 5" id="KW-0326">Glycosidase</keyword>
<evidence type="ECO:0000313" key="10">
    <source>
        <dbReference type="EMBL" id="EEX20490.1"/>
    </source>
</evidence>
<sequence>MEECDMKRWKQVCSTMLAGTMLFQTPVAAAPKEEKEEKSPWVSDWKPEDGTTTGDAYQIYPVPQKIEYPSKTEFDMDKNVGVVSGEKVDKATNDYLNEVLEEFDRTPKKEKKAGDGSDIIIGVKGSGDEADKYFADKKLDENLFEQSGGYALSADGEDIVILGKDTEAAFYGVATLKMMFSSFNGEKFYPVEIQDYASIDARGYIEGFYGSWTHEQRKSLMEFTRDVKMNLYVYASKTDAYHTSKWAELYPDDMLNQFKELVKLQEKNKTEFSWAVHIGDMLKGVQPNASVQYDENKYQESKKKLMAKFDQLYNIGVRRFCLLNDDFGAGSPELVVRLVNDLNKEYIKAKGCKPIIYCPQGYNVAWSQGANGQKELETLKQFDKDVLIFWTGQDVNSPFTQESINYAKEKTGHSPVFWVNYPCNEHAKSGIFLGSSAHYIRDNITGLAGAVSNPIHFAEADKVALFQLASYFWNVNDYSQHTEEVWEQCFKYLEPEVYDAYLTIARNVSNCPGSGRVPEGFEESLYLADTLDAIKKAVEGNTFTADMQEVKDLKAEFAHILSAIKTFKEECTNKALVQELTNPGNRENGEGWLQALENVVKAGQYILQAQEEMAKAEPDMGIVWQNFSDASAEMDVYNKRTYEFPAGGTQSVKAGSRRLVPFVNACMEDVKAVVDELLATGNAETPADRIYTNVSKYAKTPLTIDEKEYGVRNVKVTLEKDQYIGIKTKEIAETSKVILESSDVSGLTLEYALYGDDWKEVEPGDLQKNIEARYLRLVNKGEKPVTAMVKKLAAVIENRAVSMSVKGTNIKELQSGSWDMMLDGNAETFALTKGAQKKGDYITVDLGRTQAINDITFHTADGDQKIYDAKVSVSKNNKDFEEVATWNSESGKVDPPRREYKADAKGKEGRYVRLQVTKDNNNPLKIFEVEVNKGQKAPGTISPDFALTSDEKADKKALTDKNLATVFQISQTDDKSYLEYRITDNVNLDSFTVLQAGSCEAKVILKTADGKEKDLGKLTKTTQEFKGWEENVHAIRFEFPKGKDVKLNEIILKYGENPSGDVGQAVENIPVDPGVEDSKETVNLALNQPVEVSGIETNNVKPESAVDGDENTKWDSAALKGSGAKSPQWIIVDLGTYTNMISEIKMSYFNKVYPTDYDVQVANDKENWVTVKTIKKENNGPTNPVDTVKEELTQPVATRYVRILFRSINANAAGNCIGLKELTVNGVRRHVPVSYTSVAELENVNAEVNAENVALPAMVETTIKAGEEKEQPLKVLPTWDTEKIDTSKPADILVKGALPINYSLVNPEALEAQVHVIVGEGGTEPENPERTNLALNQKVEVSDVETDFDGSKTDYEGEYAVDGKADTRWSSGPLNSKLGLGGEPKDQYIIVDLGAGKNTIDEIKVSYFKKVWPTNYTVEVSADKNTWETVKTIERNSSNDLNVVDDFKLEEVKNARYVRLSFPKDGLNTNAAGSSVSITELEVYGTKENVELDTTALEQQIAATEEIIKNAEAEPNKYDSATVEALKTALEAAKAVVNKPESQEQLDKAVEDLKAAQAGLKELNLDELKAALQKAEEILTEENCYTPESYEAFKAVYEKVKALLGKPMTQQQADDAKAELEAAQGQLEKVGKEGWVQTENGWEYYENGQKVTGWLYTGNHWYYMNDNGIMVTGWAAVDGHWYYMDQWGAMCTGWVAADGHWYYMDQWGAMCTGWVAVDGHWYYMDQWGAMCIGWVLVGDTWYYMNGSGAMCTGWVAADGHWYYMDQWGAMCTGWVVVDGHWYYMDQWGAMRTGWALVGDDWYYLNADGTMASNQWIGGYYVDASGKMV</sequence>
<feature type="repeat" description="Cell wall-binding" evidence="4">
    <location>
        <begin position="1671"/>
        <end position="1690"/>
    </location>
</feature>
<dbReference type="HOGENOM" id="CLU_001501_1_0_9"/>
<feature type="repeat" description="Cell wall-binding" evidence="4">
    <location>
        <begin position="1651"/>
        <end position="1670"/>
    </location>
</feature>
<dbReference type="Pfam" id="PF07555">
    <property type="entry name" value="NAGidase"/>
    <property type="match status" value="1"/>
</dbReference>
<feature type="region of interest" description="Disordered" evidence="7">
    <location>
        <begin position="29"/>
        <end position="56"/>
    </location>
</feature>
<dbReference type="PROSITE" id="PS52009">
    <property type="entry name" value="GH84"/>
    <property type="match status" value="1"/>
</dbReference>
<feature type="repeat" description="Cell wall-binding" evidence="4">
    <location>
        <begin position="1751"/>
        <end position="1770"/>
    </location>
</feature>
<feature type="repeat" description="Cell wall-binding" evidence="4">
    <location>
        <begin position="1791"/>
        <end position="1810"/>
    </location>
</feature>
<evidence type="ECO:0000256" key="2">
    <source>
        <dbReference type="ARBA" id="ARBA00022801"/>
    </source>
</evidence>
<dbReference type="Pfam" id="PF19127">
    <property type="entry name" value="Choline_bind_3"/>
    <property type="match status" value="3"/>
</dbReference>
<evidence type="ECO:0000256" key="6">
    <source>
        <dbReference type="SAM" id="Coils"/>
    </source>
</evidence>
<dbReference type="Gene3D" id="2.10.270.10">
    <property type="entry name" value="Cholin Binding"/>
    <property type="match status" value="1"/>
</dbReference>
<dbReference type="PROSITE" id="PS50022">
    <property type="entry name" value="FA58C_3"/>
    <property type="match status" value="2"/>
</dbReference>
<feature type="repeat" description="Cell wall-binding" evidence="4">
    <location>
        <begin position="1771"/>
        <end position="1790"/>
    </location>
</feature>
<evidence type="ECO:0000259" key="8">
    <source>
        <dbReference type="PROSITE" id="PS50022"/>
    </source>
</evidence>
<gene>
    <name evidence="10" type="ORF">BLAHAN_06791</name>
</gene>
<dbReference type="SUPFAM" id="SSF51445">
    <property type="entry name" value="(Trans)glycosidases"/>
    <property type="match status" value="1"/>
</dbReference>
<dbReference type="InterPro" id="IPR008979">
    <property type="entry name" value="Galactose-bd-like_sf"/>
</dbReference>
<evidence type="ECO:0000256" key="4">
    <source>
        <dbReference type="PROSITE-ProRule" id="PRU00591"/>
    </source>
</evidence>
<dbReference type="PANTHER" id="PTHR13170:SF16">
    <property type="entry name" value="PROTEIN O-GLCNACASE"/>
    <property type="match status" value="1"/>
</dbReference>
<evidence type="ECO:0000256" key="3">
    <source>
        <dbReference type="ARBA" id="ARBA00023295"/>
    </source>
</evidence>
<reference evidence="10" key="1">
    <citation type="submission" date="2009-09" db="EMBL/GenBank/DDBJ databases">
        <authorList>
            <person name="Weinstock G."/>
            <person name="Sodergren E."/>
            <person name="Clifton S."/>
            <person name="Fulton L."/>
            <person name="Fulton B."/>
            <person name="Courtney L."/>
            <person name="Fronick C."/>
            <person name="Harrison M."/>
            <person name="Strong C."/>
            <person name="Farmer C."/>
            <person name="Delahaunty K."/>
            <person name="Markovic C."/>
            <person name="Hall O."/>
            <person name="Minx P."/>
            <person name="Tomlinson C."/>
            <person name="Mitreva M."/>
            <person name="Nelson J."/>
            <person name="Hou S."/>
            <person name="Wollam A."/>
            <person name="Pepin K.H."/>
            <person name="Johnson M."/>
            <person name="Bhonagiri V."/>
            <person name="Nash W.E."/>
            <person name="Warren W."/>
            <person name="Chinwalla A."/>
            <person name="Mardis E.R."/>
            <person name="Wilson R.K."/>
        </authorList>
    </citation>
    <scope>NUCLEOTIDE SEQUENCE [LARGE SCALE GENOMIC DNA]</scope>
    <source>
        <strain evidence="10">DSM 20583</strain>
    </source>
</reference>
<dbReference type="Gene3D" id="2.10.270.20">
    <property type="match status" value="1"/>
</dbReference>
<dbReference type="KEGG" id="bhan:CGC63_04965"/>
<dbReference type="Gene3D" id="3.20.20.80">
    <property type="entry name" value="Glycosidases"/>
    <property type="match status" value="1"/>
</dbReference>
<feature type="repeat" description="Cell wall-binding" evidence="4">
    <location>
        <begin position="1691"/>
        <end position="1710"/>
    </location>
</feature>
<evidence type="ECO:0000256" key="5">
    <source>
        <dbReference type="PROSITE-ProRule" id="PRU01353"/>
    </source>
</evidence>
<dbReference type="InterPro" id="IPR000421">
    <property type="entry name" value="FA58C"/>
</dbReference>
<dbReference type="eggNOG" id="COG3525">
    <property type="taxonomic scope" value="Bacteria"/>
</dbReference>
<name>C9LBI3_BLAHA</name>
<dbReference type="Proteomes" id="UP000003755">
    <property type="component" value="Unassembled WGS sequence"/>
</dbReference>
<dbReference type="InterPro" id="IPR018337">
    <property type="entry name" value="Cell_wall/Cho-bd_repeat"/>
</dbReference>
<feature type="repeat" description="Cell wall-binding" evidence="4">
    <location>
        <begin position="1711"/>
        <end position="1730"/>
    </location>
</feature>
<feature type="domain" description="GH84" evidence="9">
    <location>
        <begin position="200"/>
        <end position="476"/>
    </location>
</feature>
<dbReference type="Pfam" id="PF01473">
    <property type="entry name" value="Choline_bind_1"/>
    <property type="match status" value="2"/>
</dbReference>
<protein>
    <submittedName>
        <fullName evidence="10">F5/8 type C domain protein</fullName>
    </submittedName>
</protein>
<evidence type="ECO:0000256" key="1">
    <source>
        <dbReference type="ARBA" id="ARBA00022737"/>
    </source>
</evidence>